<gene>
    <name evidence="1" type="ORF">RCL2_000398800</name>
</gene>
<sequence length="281" mass="31853">MKPANEKEKTWWLTKGSLGSLGVDERRLPLVLARDVTFSQFAKRANESNARRFLDYQNGTVTIIELPTGEHETTHSEFSHLFLNAFNNATPQDGVRDWGSKKADACFVPKRLLGSQNPAPNPCDQNVRKSMANYNFRSCLLRNTLACSWKRRLRNNQTRRPLRRLRCLKFCRTATLQQNPNPTTFNVIEEIEFGSVHPNGRESQFCNGPHMKWVTIDCACIYSGCPQSPPLPSFHAVISSQPFPQPQGLPQPQVPYPLQRPGIAIDLYDIQQAIFEAMGPN</sequence>
<proteinExistence type="predicted"/>
<dbReference type="EMBL" id="BLAL01000022">
    <property type="protein sequence ID" value="GES76583.1"/>
    <property type="molecule type" value="Genomic_DNA"/>
</dbReference>
<evidence type="ECO:0000313" key="2">
    <source>
        <dbReference type="Proteomes" id="UP000615446"/>
    </source>
</evidence>
<comment type="caution">
    <text evidence="1">The sequence shown here is derived from an EMBL/GenBank/DDBJ whole genome shotgun (WGS) entry which is preliminary data.</text>
</comment>
<dbReference type="Proteomes" id="UP000615446">
    <property type="component" value="Unassembled WGS sequence"/>
</dbReference>
<dbReference type="AlphaFoldDB" id="A0A8H3KV88"/>
<protein>
    <submittedName>
        <fullName evidence="1">Uncharacterized protein</fullName>
    </submittedName>
</protein>
<name>A0A8H3KV88_9GLOM</name>
<organism evidence="1 2">
    <name type="scientific">Rhizophagus clarus</name>
    <dbReference type="NCBI Taxonomy" id="94130"/>
    <lineage>
        <taxon>Eukaryota</taxon>
        <taxon>Fungi</taxon>
        <taxon>Fungi incertae sedis</taxon>
        <taxon>Mucoromycota</taxon>
        <taxon>Glomeromycotina</taxon>
        <taxon>Glomeromycetes</taxon>
        <taxon>Glomerales</taxon>
        <taxon>Glomeraceae</taxon>
        <taxon>Rhizophagus</taxon>
    </lineage>
</organism>
<reference evidence="1" key="1">
    <citation type="submission" date="2019-10" db="EMBL/GenBank/DDBJ databases">
        <title>Conservation and host-specific expression of non-tandemly repeated heterogenous ribosome RNA gene in arbuscular mycorrhizal fungi.</title>
        <authorList>
            <person name="Maeda T."/>
            <person name="Kobayashi Y."/>
            <person name="Nakagawa T."/>
            <person name="Ezawa T."/>
            <person name="Yamaguchi K."/>
            <person name="Bino T."/>
            <person name="Nishimoto Y."/>
            <person name="Shigenobu S."/>
            <person name="Kawaguchi M."/>
        </authorList>
    </citation>
    <scope>NUCLEOTIDE SEQUENCE</scope>
    <source>
        <strain evidence="1">HR1</strain>
    </source>
</reference>
<accession>A0A8H3KV88</accession>
<dbReference type="OrthoDB" id="2330504at2759"/>
<evidence type="ECO:0000313" key="1">
    <source>
        <dbReference type="EMBL" id="GES76583.1"/>
    </source>
</evidence>